<reference evidence="2 3" key="1">
    <citation type="journal article" date="2015" name="Genome Announc.">
        <title>Draft Genome Sequences of Marine Isolates of Thalassomonas viridans and Thalassomonas actiniarum.</title>
        <authorList>
            <person name="Olonade I."/>
            <person name="van Zyl L.J."/>
            <person name="Trindade M."/>
        </authorList>
    </citation>
    <scope>NUCLEOTIDE SEQUENCE [LARGE SCALE GENOMIC DNA]</scope>
    <source>
        <strain evidence="2 3">A5K-106</strain>
    </source>
</reference>
<dbReference type="Proteomes" id="UP000032568">
    <property type="component" value="Chromosome pTact"/>
</dbReference>
<feature type="region of interest" description="Disordered" evidence="1">
    <location>
        <begin position="1"/>
        <end position="31"/>
    </location>
</feature>
<feature type="compositionally biased region" description="Basic and acidic residues" evidence="1">
    <location>
        <begin position="166"/>
        <end position="180"/>
    </location>
</feature>
<dbReference type="AlphaFoldDB" id="A0AAF0C677"/>
<proteinExistence type="predicted"/>
<reference evidence="2 3" key="2">
    <citation type="journal article" date="2022" name="Mar. Drugs">
        <title>Bioassay-Guided Fractionation Leads to the Detection of Cholic Acid Generated by the Rare Thalassomonas sp.</title>
        <authorList>
            <person name="Pheiffer F."/>
            <person name="Schneider Y.K."/>
            <person name="Hansen E.H."/>
            <person name="Andersen J.H."/>
            <person name="Isaksson J."/>
            <person name="Busche T."/>
            <person name="R C."/>
            <person name="Kalinowski J."/>
            <person name="Zyl L.V."/>
            <person name="Trindade M."/>
        </authorList>
    </citation>
    <scope>NUCLEOTIDE SEQUENCE [LARGE SCALE GENOMIC DNA]</scope>
    <source>
        <strain evidence="2 3">A5K-106</strain>
    </source>
</reference>
<feature type="region of interest" description="Disordered" evidence="1">
    <location>
        <begin position="166"/>
        <end position="186"/>
    </location>
</feature>
<evidence type="ECO:0000313" key="3">
    <source>
        <dbReference type="Proteomes" id="UP000032568"/>
    </source>
</evidence>
<protein>
    <submittedName>
        <fullName evidence="2">Uncharacterized protein</fullName>
    </submittedName>
</protein>
<feature type="compositionally biased region" description="Polar residues" evidence="1">
    <location>
        <begin position="1"/>
        <end position="14"/>
    </location>
</feature>
<dbReference type="RefSeq" id="WP_044831160.1">
    <property type="nucleotide sequence ID" value="NZ_CP059736.1"/>
</dbReference>
<evidence type="ECO:0000313" key="2">
    <source>
        <dbReference type="EMBL" id="WDE02323.1"/>
    </source>
</evidence>
<organism evidence="2 3">
    <name type="scientific">Thalassomonas actiniarum</name>
    <dbReference type="NCBI Taxonomy" id="485447"/>
    <lineage>
        <taxon>Bacteria</taxon>
        <taxon>Pseudomonadati</taxon>
        <taxon>Pseudomonadota</taxon>
        <taxon>Gammaproteobacteria</taxon>
        <taxon>Alteromonadales</taxon>
        <taxon>Colwelliaceae</taxon>
        <taxon>Thalassomonas</taxon>
    </lineage>
</organism>
<name>A0AAF0C677_9GAMM</name>
<sequence length="198" mass="22101">MVKQVQDASKTPNQARMKPFTGTLTRRPFPNKPSIAEAQMLPLSSDSDFEVFTSFNSATCPVLLNVREHYQLLSDLVDEAQVCWPDVFILIRLSMPGGMRIPAKLLTDNVLLLEDITFEEQKLIDIASPLLVVEDRFSRVEIDNNDNSIHLRLYLGKELGKELGEELGKELGEEPGKEPADDPLQPLIECLAQRGVAG</sequence>
<gene>
    <name evidence="2" type="ORF">SG35_031730</name>
</gene>
<dbReference type="EMBL" id="CP059736">
    <property type="protein sequence ID" value="WDE02323.1"/>
    <property type="molecule type" value="Genomic_DNA"/>
</dbReference>
<dbReference type="KEGG" id="tact:SG35_031730"/>
<keyword evidence="3" id="KW-1185">Reference proteome</keyword>
<evidence type="ECO:0000256" key="1">
    <source>
        <dbReference type="SAM" id="MobiDB-lite"/>
    </source>
</evidence>
<accession>A0AAF0C677</accession>